<evidence type="ECO:0000256" key="1">
    <source>
        <dbReference type="PROSITE-ProRule" id="PRU00339"/>
    </source>
</evidence>
<name>A0A852VGB1_9BACT</name>
<reference evidence="2 3" key="1">
    <citation type="submission" date="2020-07" db="EMBL/GenBank/DDBJ databases">
        <title>Genomic Encyclopedia of Type Strains, Phase IV (KMG-V): Genome sequencing to study the core and pangenomes of soil and plant-associated prokaryotes.</title>
        <authorList>
            <person name="Whitman W."/>
        </authorList>
    </citation>
    <scope>NUCLEOTIDE SEQUENCE [LARGE SCALE GENOMIC DNA]</scope>
    <source>
        <strain evidence="2 3">M8UP22</strain>
    </source>
</reference>
<dbReference type="EMBL" id="JACCCU010000003">
    <property type="protein sequence ID" value="NYF91853.1"/>
    <property type="molecule type" value="Genomic_DNA"/>
</dbReference>
<accession>A0A852VGB1</accession>
<comment type="caution">
    <text evidence="2">The sequence shown here is derived from an EMBL/GenBank/DDBJ whole genome shotgun (WGS) entry which is preliminary data.</text>
</comment>
<evidence type="ECO:0000313" key="2">
    <source>
        <dbReference type="EMBL" id="NYF91853.1"/>
    </source>
</evidence>
<organism evidence="2 3">
    <name type="scientific">Tunturiibacter lichenicola</name>
    <dbReference type="NCBI Taxonomy" id="2051959"/>
    <lineage>
        <taxon>Bacteria</taxon>
        <taxon>Pseudomonadati</taxon>
        <taxon>Acidobacteriota</taxon>
        <taxon>Terriglobia</taxon>
        <taxon>Terriglobales</taxon>
        <taxon>Acidobacteriaceae</taxon>
        <taxon>Tunturiibacter</taxon>
    </lineage>
</organism>
<protein>
    <submittedName>
        <fullName evidence="2">Tetratricopeptide (TPR) repeat protein</fullName>
    </submittedName>
</protein>
<dbReference type="PANTHER" id="PTHR45588:SF1">
    <property type="entry name" value="WW DOMAIN-CONTAINING PROTEIN"/>
    <property type="match status" value="1"/>
</dbReference>
<dbReference type="SUPFAM" id="SSF48452">
    <property type="entry name" value="TPR-like"/>
    <property type="match status" value="1"/>
</dbReference>
<dbReference type="InterPro" id="IPR011990">
    <property type="entry name" value="TPR-like_helical_dom_sf"/>
</dbReference>
<dbReference type="InterPro" id="IPR019734">
    <property type="entry name" value="TPR_rpt"/>
</dbReference>
<gene>
    <name evidence="2" type="ORF">HDF08_003972</name>
</gene>
<evidence type="ECO:0000313" key="3">
    <source>
        <dbReference type="Proteomes" id="UP000564385"/>
    </source>
</evidence>
<dbReference type="AlphaFoldDB" id="A0A852VGB1"/>
<proteinExistence type="predicted"/>
<dbReference type="Gene3D" id="1.25.40.10">
    <property type="entry name" value="Tetratricopeptide repeat domain"/>
    <property type="match status" value="1"/>
</dbReference>
<sequence length="550" mass="59332">MCAIVMPSGVAYGQSMPDMPAEHHHHDDAEQTLGRVSFPTSCAARSQGTIEHGVALLHSFGYTQAEMQFRAISKDDPACAIAHWGVAMTKYQELWGEPEAAALKTGAEEMAEARKLAAPPAVVTAREQAYIGALSAFFDPANGKDATFQQRADAYEAKMNALHTAYPDDVEGAAFDALAILAAESPTDTSLSHEHEALAILIPLFKAHPDHPGLAHYIIHTCDTPALAPEGLQAAREYAKIAPASAHALHMPGHIFARLGMWQEDIDSNVASVKASKKAEAAGQPGAAHQMHAKEFLIYAYLQVGQDAKAKELTDSMRSVGQKMEAMPGMDDMKHAGNRLDNEVRAVYGIEMHDWKTLAVATPAPGSKEYLKFDTYWGQGVAAGHLKDPKLAASALVNFAKGVEALKKSPYASHVSSTEVARNEIVGWKAFAEDKPEEAVAAMRKAADQQDKLGQGEVDIPAREMLGDLLMMEKKPEEALVEYKMALKLSPNRLNGLLSAGMAAEEDKKPVEARAFYAEASRQTNFGKTSERPELAHAVKVMGSAETAQN</sequence>
<feature type="repeat" description="TPR" evidence="1">
    <location>
        <begin position="460"/>
        <end position="493"/>
    </location>
</feature>
<dbReference type="PANTHER" id="PTHR45588">
    <property type="entry name" value="TPR DOMAIN-CONTAINING PROTEIN"/>
    <property type="match status" value="1"/>
</dbReference>
<dbReference type="PROSITE" id="PS50005">
    <property type="entry name" value="TPR"/>
    <property type="match status" value="1"/>
</dbReference>
<keyword evidence="1" id="KW-0802">TPR repeat</keyword>
<dbReference type="Proteomes" id="UP000564385">
    <property type="component" value="Unassembled WGS sequence"/>
</dbReference>